<dbReference type="EMBL" id="FOZX01000003">
    <property type="protein sequence ID" value="SFS65747.1"/>
    <property type="molecule type" value="Genomic_DNA"/>
</dbReference>
<dbReference type="Gene3D" id="1.20.1090.10">
    <property type="entry name" value="Dehydroquinate synthase-like - alpha domain"/>
    <property type="match status" value="1"/>
</dbReference>
<reference evidence="7" key="1">
    <citation type="submission" date="2016-10" db="EMBL/GenBank/DDBJ databases">
        <authorList>
            <person name="Varghese N."/>
            <person name="Submissions S."/>
        </authorList>
    </citation>
    <scope>NUCLEOTIDE SEQUENCE [LARGE SCALE GENOMIC DNA]</scope>
    <source>
        <strain evidence="7">DSM 44771</strain>
    </source>
</reference>
<evidence type="ECO:0000256" key="2">
    <source>
        <dbReference type="ARBA" id="ARBA00023002"/>
    </source>
</evidence>
<keyword evidence="7" id="KW-1185">Reference proteome</keyword>
<dbReference type="GO" id="GO:0046872">
    <property type="term" value="F:metal ion binding"/>
    <property type="evidence" value="ECO:0007669"/>
    <property type="project" value="InterPro"/>
</dbReference>
<dbReference type="CDD" id="cd08194">
    <property type="entry name" value="Fe-ADH-like"/>
    <property type="match status" value="1"/>
</dbReference>
<protein>
    <submittedName>
        <fullName evidence="6">Alcohol dehydrogenase, class IV</fullName>
    </submittedName>
</protein>
<dbReference type="PANTHER" id="PTHR11496">
    <property type="entry name" value="ALCOHOL DEHYDROGENASE"/>
    <property type="match status" value="1"/>
</dbReference>
<dbReference type="Proteomes" id="UP000198852">
    <property type="component" value="Unassembled WGS sequence"/>
</dbReference>
<comment type="similarity">
    <text evidence="1">Belongs to the iron-containing alcohol dehydrogenase family.</text>
</comment>
<evidence type="ECO:0000259" key="4">
    <source>
        <dbReference type="Pfam" id="PF00465"/>
    </source>
</evidence>
<keyword evidence="2" id="KW-0560">Oxidoreductase</keyword>
<dbReference type="FunFam" id="1.20.1090.10:FF:000001">
    <property type="entry name" value="Aldehyde-alcohol dehydrogenase"/>
    <property type="match status" value="1"/>
</dbReference>
<dbReference type="Gene3D" id="3.40.50.1970">
    <property type="match status" value="1"/>
</dbReference>
<dbReference type="InterPro" id="IPR001670">
    <property type="entry name" value="ADH_Fe/GldA"/>
</dbReference>
<dbReference type="Pfam" id="PF00465">
    <property type="entry name" value="Fe-ADH"/>
    <property type="match status" value="1"/>
</dbReference>
<dbReference type="InterPro" id="IPR018211">
    <property type="entry name" value="ADH_Fe_CS"/>
</dbReference>
<evidence type="ECO:0000259" key="5">
    <source>
        <dbReference type="Pfam" id="PF25137"/>
    </source>
</evidence>
<dbReference type="InterPro" id="IPR039697">
    <property type="entry name" value="Alcohol_dehydrogenase_Fe"/>
</dbReference>
<proteinExistence type="inferred from homology"/>
<feature type="domain" description="Fe-containing alcohol dehydrogenase-like C-terminal" evidence="5">
    <location>
        <begin position="187"/>
        <end position="385"/>
    </location>
</feature>
<evidence type="ECO:0000313" key="6">
    <source>
        <dbReference type="EMBL" id="SFS65747.1"/>
    </source>
</evidence>
<dbReference type="AlphaFoldDB" id="A0A1I6RM03"/>
<organism evidence="6 7">
    <name type="scientific">Saccharopolyspora flava</name>
    <dbReference type="NCBI Taxonomy" id="95161"/>
    <lineage>
        <taxon>Bacteria</taxon>
        <taxon>Bacillati</taxon>
        <taxon>Actinomycetota</taxon>
        <taxon>Actinomycetes</taxon>
        <taxon>Pseudonocardiales</taxon>
        <taxon>Pseudonocardiaceae</taxon>
        <taxon>Saccharopolyspora</taxon>
    </lineage>
</organism>
<dbReference type="RefSeq" id="WP_093416151.1">
    <property type="nucleotide sequence ID" value="NZ_FOZX01000003.1"/>
</dbReference>
<dbReference type="FunFam" id="3.40.50.1970:FF:000003">
    <property type="entry name" value="Alcohol dehydrogenase, iron-containing"/>
    <property type="match status" value="1"/>
</dbReference>
<dbReference type="Pfam" id="PF25137">
    <property type="entry name" value="ADH_Fe_C"/>
    <property type="match status" value="1"/>
</dbReference>
<dbReference type="GO" id="GO:0004022">
    <property type="term" value="F:alcohol dehydrogenase (NAD+) activity"/>
    <property type="evidence" value="ECO:0007669"/>
    <property type="project" value="UniProtKB-ARBA"/>
</dbReference>
<sequence length="386" mass="40274">MINTIMMPRDMRVGGGAIDQIGDLAQQLGSARPLVVTDAFLVRTGLAERVLTALRETGLRPKLFADTVPDPTSESLLAGLEALKDGDCDAVIRLGGGSPMDTAKALALLAIRGGEMIDYKAPLTNTGPALPIIAVPTTAGSGSEATQFTIITDSETGEKMLCSGPAFLPVAAVIDYELTLSAPPRLTADTGIDALTHAVEAYVSKKANPFSDALCLTAISTIGAHLRSTYADGQCTTGRAAMMLAATQAGIAFSNSSVALIHGMSRPLGSHVGIAHGMSNAMLFPAVTEFSVPHATARYADCARAFGAAETDTADGEAATAFVAAIRDLCRDLRVPTPQVYGVDEVRFREMVPLMAEQALASGSPLNNPRVPSADEIADLFHRIYS</sequence>
<keyword evidence="3" id="KW-0520">NAD</keyword>
<evidence type="ECO:0000256" key="3">
    <source>
        <dbReference type="ARBA" id="ARBA00023027"/>
    </source>
</evidence>
<dbReference type="OrthoDB" id="323926at2"/>
<dbReference type="InterPro" id="IPR056798">
    <property type="entry name" value="ADH_Fe_C"/>
</dbReference>
<dbReference type="PROSITE" id="PS00913">
    <property type="entry name" value="ADH_IRON_1"/>
    <property type="match status" value="1"/>
</dbReference>
<dbReference type="PANTHER" id="PTHR11496:SF102">
    <property type="entry name" value="ALCOHOL DEHYDROGENASE 4"/>
    <property type="match status" value="1"/>
</dbReference>
<name>A0A1I6RM03_9PSEU</name>
<evidence type="ECO:0000313" key="7">
    <source>
        <dbReference type="Proteomes" id="UP000198852"/>
    </source>
</evidence>
<accession>A0A1I6RM03</accession>
<evidence type="ECO:0000256" key="1">
    <source>
        <dbReference type="ARBA" id="ARBA00007358"/>
    </source>
</evidence>
<gene>
    <name evidence="6" type="ORF">SAMN05660874_02369</name>
</gene>
<feature type="domain" description="Alcohol dehydrogenase iron-type/glycerol dehydrogenase GldA" evidence="4">
    <location>
        <begin position="8"/>
        <end position="175"/>
    </location>
</feature>
<dbReference type="STRING" id="95161.SAMN05660874_02369"/>
<dbReference type="SUPFAM" id="SSF56796">
    <property type="entry name" value="Dehydroquinate synthase-like"/>
    <property type="match status" value="1"/>
</dbReference>